<feature type="compositionally biased region" description="Basic and acidic residues" evidence="1">
    <location>
        <begin position="168"/>
        <end position="177"/>
    </location>
</feature>
<keyword evidence="4" id="KW-1185">Reference proteome</keyword>
<dbReference type="InterPro" id="IPR058548">
    <property type="entry name" value="MlaB-like_STAS"/>
</dbReference>
<dbReference type="EMBL" id="JAERRH010000050">
    <property type="protein sequence ID" value="MBL1110641.1"/>
    <property type="molecule type" value="Genomic_DNA"/>
</dbReference>
<dbReference type="RefSeq" id="WP_201828019.1">
    <property type="nucleotide sequence ID" value="NZ_JAERRH010000050.1"/>
</dbReference>
<comment type="caution">
    <text evidence="3">The sequence shown here is derived from an EMBL/GenBank/DDBJ whole genome shotgun (WGS) entry which is preliminary data.</text>
</comment>
<evidence type="ECO:0000259" key="2">
    <source>
        <dbReference type="PROSITE" id="PS50801"/>
    </source>
</evidence>
<protein>
    <submittedName>
        <fullName evidence="3">STAS domain-containing protein</fullName>
    </submittedName>
</protein>
<evidence type="ECO:0000313" key="3">
    <source>
        <dbReference type="EMBL" id="MBL1110641.1"/>
    </source>
</evidence>
<feature type="compositionally biased region" description="Basic and acidic residues" evidence="1">
    <location>
        <begin position="1"/>
        <end position="12"/>
    </location>
</feature>
<dbReference type="PANTHER" id="PTHR33495">
    <property type="entry name" value="ANTI-SIGMA FACTOR ANTAGONIST TM_1081-RELATED-RELATED"/>
    <property type="match status" value="1"/>
</dbReference>
<dbReference type="CDD" id="cd07043">
    <property type="entry name" value="STAS_anti-anti-sigma_factors"/>
    <property type="match status" value="1"/>
</dbReference>
<accession>A0ABS1PE28</accession>
<reference evidence="3 4" key="1">
    <citation type="submission" date="2021-01" db="EMBL/GenBank/DDBJ databases">
        <title>WGS of actinomycetes isolated from Thailand.</title>
        <authorList>
            <person name="Thawai C."/>
        </authorList>
    </citation>
    <scope>NUCLEOTIDE SEQUENCE [LARGE SCALE GENOMIC DNA]</scope>
    <source>
        <strain evidence="3 4">CH5-8</strain>
    </source>
</reference>
<feature type="region of interest" description="Disordered" evidence="1">
    <location>
        <begin position="137"/>
        <end position="177"/>
    </location>
</feature>
<feature type="region of interest" description="Disordered" evidence="1">
    <location>
        <begin position="1"/>
        <end position="30"/>
    </location>
</feature>
<dbReference type="PANTHER" id="PTHR33495:SF2">
    <property type="entry name" value="ANTI-SIGMA FACTOR ANTAGONIST TM_1081-RELATED"/>
    <property type="match status" value="1"/>
</dbReference>
<dbReference type="SUPFAM" id="SSF52091">
    <property type="entry name" value="SpoIIaa-like"/>
    <property type="match status" value="1"/>
</dbReference>
<gene>
    <name evidence="3" type="ORF">JK361_39930</name>
</gene>
<evidence type="ECO:0000256" key="1">
    <source>
        <dbReference type="SAM" id="MobiDB-lite"/>
    </source>
</evidence>
<name>A0ABS1PE28_9ACTN</name>
<dbReference type="InterPro" id="IPR036513">
    <property type="entry name" value="STAS_dom_sf"/>
</dbReference>
<dbReference type="PROSITE" id="PS50801">
    <property type="entry name" value="STAS"/>
    <property type="match status" value="1"/>
</dbReference>
<dbReference type="Proteomes" id="UP000621386">
    <property type="component" value="Unassembled WGS sequence"/>
</dbReference>
<evidence type="ECO:0000313" key="4">
    <source>
        <dbReference type="Proteomes" id="UP000621386"/>
    </source>
</evidence>
<proteinExistence type="predicted"/>
<organism evidence="3 4">
    <name type="scientific">Streptomyces musisoli</name>
    <dbReference type="NCBI Taxonomy" id="2802280"/>
    <lineage>
        <taxon>Bacteria</taxon>
        <taxon>Bacillati</taxon>
        <taxon>Actinomycetota</taxon>
        <taxon>Actinomycetes</taxon>
        <taxon>Kitasatosporales</taxon>
        <taxon>Streptomycetaceae</taxon>
        <taxon>Streptomyces</taxon>
    </lineage>
</organism>
<dbReference type="Gene3D" id="3.30.750.24">
    <property type="entry name" value="STAS domain"/>
    <property type="match status" value="1"/>
</dbReference>
<feature type="domain" description="STAS" evidence="2">
    <location>
        <begin position="47"/>
        <end position="125"/>
    </location>
</feature>
<feature type="compositionally biased region" description="Low complexity" evidence="1">
    <location>
        <begin position="144"/>
        <end position="155"/>
    </location>
</feature>
<sequence length="177" mass="18723">MHDPAHRAERRPASGPLPSGAADGHGKPLAPGQAVTSYAVGGDRIHVTVRGELDLESGNLLREDLHRALAASSGGLDLDLSRLGFCDCAGLHVLLELRRRALSQGKTVVIQAGGPAIDRLLGLLGCRELFAPAGPRRPELRHSAPATAHAPKAATFRGVTSARNRTNLAERRRTPHT</sequence>
<dbReference type="InterPro" id="IPR002645">
    <property type="entry name" value="STAS_dom"/>
</dbReference>
<dbReference type="Pfam" id="PF13466">
    <property type="entry name" value="STAS_2"/>
    <property type="match status" value="1"/>
</dbReference>